<dbReference type="InterPro" id="IPR035200">
    <property type="entry name" value="Cdc24_OB2"/>
</dbReference>
<feature type="domain" description="Cell division control protein 24 OB" evidence="1">
    <location>
        <begin position="220"/>
        <end position="323"/>
    </location>
</feature>
<dbReference type="Proteomes" id="UP001150907">
    <property type="component" value="Unassembled WGS sequence"/>
</dbReference>
<organism evidence="3 4">
    <name type="scientific">Coemansia thaxteri</name>
    <dbReference type="NCBI Taxonomy" id="2663907"/>
    <lineage>
        <taxon>Eukaryota</taxon>
        <taxon>Fungi</taxon>
        <taxon>Fungi incertae sedis</taxon>
        <taxon>Zoopagomycota</taxon>
        <taxon>Kickxellomycotina</taxon>
        <taxon>Kickxellomycetes</taxon>
        <taxon>Kickxellales</taxon>
        <taxon>Kickxellaceae</taxon>
        <taxon>Coemansia</taxon>
    </lineage>
</organism>
<dbReference type="InterPro" id="IPR035203">
    <property type="entry name" value="Cdc24_OB3"/>
</dbReference>
<name>A0A9W8BCL5_9FUNG</name>
<evidence type="ECO:0000313" key="4">
    <source>
        <dbReference type="Proteomes" id="UP001150907"/>
    </source>
</evidence>
<dbReference type="AlphaFoldDB" id="A0A9W8BCL5"/>
<comment type="caution">
    <text evidence="3">The sequence shown here is derived from an EMBL/GenBank/DDBJ whole genome shotgun (WGS) entry which is preliminary data.</text>
</comment>
<dbReference type="OrthoDB" id="10265890at2759"/>
<dbReference type="Pfam" id="PF17245">
    <property type="entry name" value="CDC24_OB2"/>
    <property type="match status" value="1"/>
</dbReference>
<evidence type="ECO:0000313" key="3">
    <source>
        <dbReference type="EMBL" id="KAJ1995319.1"/>
    </source>
</evidence>
<dbReference type="Gene3D" id="2.40.50.140">
    <property type="entry name" value="Nucleic acid-binding proteins"/>
    <property type="match status" value="1"/>
</dbReference>
<keyword evidence="4" id="KW-1185">Reference proteome</keyword>
<dbReference type="EMBL" id="JANBQF010001886">
    <property type="protein sequence ID" value="KAJ1995319.1"/>
    <property type="molecule type" value="Genomic_DNA"/>
</dbReference>
<proteinExistence type="predicted"/>
<feature type="non-terminal residue" evidence="3">
    <location>
        <position position="1"/>
    </location>
</feature>
<feature type="non-terminal residue" evidence="3">
    <location>
        <position position="323"/>
    </location>
</feature>
<accession>A0A9W8BCL5</accession>
<dbReference type="InterPro" id="IPR012340">
    <property type="entry name" value="NA-bd_OB-fold"/>
</dbReference>
<gene>
    <name evidence="3" type="ORF">H4R26_006258</name>
</gene>
<dbReference type="Pfam" id="PF17244">
    <property type="entry name" value="CDC24_OB3"/>
    <property type="match status" value="1"/>
</dbReference>
<evidence type="ECO:0000259" key="2">
    <source>
        <dbReference type="Pfam" id="PF17245"/>
    </source>
</evidence>
<sequence>LAGLEGETAGGRARAKHMDAFVHPRFYAMIESAEFEGFFGGGRRLYTTGLRATACEEEGGAVVLRLLPTASAVFELRATTDAGLLRAFFGVEIDGGGRAVQSATAAFEAGQVWGTVESVAASQDKLRGDAVVELAVLEPGNVEARVVAVEFRGSDGPVARALHRGDHLGLVCAEAQGDAGFVYGAQTLAFVLAGRRTAQAGRVTQVDMRQHTARATVSQLRADMVGVTVLARVAAVSANMPAEGEARRRALRVSDATATCDATVWGALAERAARLRVGQMVLLQSFDTHTEHGAVMLNGSTDIHSDIVVVSSLPALPPSARLR</sequence>
<reference evidence="3" key="1">
    <citation type="submission" date="2022-07" db="EMBL/GenBank/DDBJ databases">
        <title>Phylogenomic reconstructions and comparative analyses of Kickxellomycotina fungi.</title>
        <authorList>
            <person name="Reynolds N.K."/>
            <person name="Stajich J.E."/>
            <person name="Barry K."/>
            <person name="Grigoriev I.V."/>
            <person name="Crous P."/>
            <person name="Smith M.E."/>
        </authorList>
    </citation>
    <scope>NUCLEOTIDE SEQUENCE</scope>
    <source>
        <strain evidence="3">IMI 214461</strain>
    </source>
</reference>
<protein>
    <submittedName>
        <fullName evidence="3">Uncharacterized protein</fullName>
    </submittedName>
</protein>
<evidence type="ECO:0000259" key="1">
    <source>
        <dbReference type="Pfam" id="PF17244"/>
    </source>
</evidence>
<feature type="domain" description="Cell division control protein 24 OB" evidence="2">
    <location>
        <begin position="12"/>
        <end position="89"/>
    </location>
</feature>